<dbReference type="STRING" id="1497020.DO97_12200"/>
<dbReference type="Pfam" id="PF01522">
    <property type="entry name" value="Polysacc_deac_1"/>
    <property type="match status" value="1"/>
</dbReference>
<evidence type="ECO:0000256" key="1">
    <source>
        <dbReference type="ARBA" id="ARBA00022729"/>
    </source>
</evidence>
<sequence>MRWIRLLSLFLAGILLVCGVGRVSLAAASDSLVVIVYHEITDPGTAQIPDLAVTPSNFVRQMDWLRLNGYHFVSVDQVLAARANRKRLPSKPVLLSFDDGYRSVYTEVFPVLKSLKAPAVVALVGSWMEPQNGLIQFGDKKVPRSEFMSWEQVREMVKSGLVEVASHTHDLHKGITGNPQGNQQPAASTREYSISQHHYEDEFPYQKRIEQDLHHNSQLLAQELGRKPRVIAWPYGRYNSLVSKIATDLEMPVGLTLDDGANREDAPLSRLRRIMMTQDMAPGDLAVEIALRQADTQDNARAAKIMHVDLDNIYDPEKAQIERNLTQLLERIRTMGVNTVYLQAYADPDGNGAADAVYFPNRHLPMRADLFNHVAWEIRTRTQVRRLYAWMPMLAFELPKNNPVAAHRVITQRAESHHLVMGYPRLSPFSPKAVSVIREIYADLSRRATFDGLLFHDDATLSDYEDASRFGLSTYQKWGLPSNLAAIRRRDDFLGRWTNFKINTLDNLAKDLAAVVRINQPQLRTARNLYAQVALNPKSEVWYSQSLDRSLQNYDFTAIMAMPYLEKAQDPHGFLKDIFEKVREKPGGLNKVVFELQSTDWRTHKDIDSKELAQSIADLYSWGARHIAYYPENPHRGQPDSRLIRPVFDSKSSAPLLSSR</sequence>
<keyword evidence="5" id="KW-1185">Reference proteome</keyword>
<name>A0A098TJT7_9CYAN</name>
<evidence type="ECO:0000256" key="2">
    <source>
        <dbReference type="SAM" id="MobiDB-lite"/>
    </source>
</evidence>
<dbReference type="OrthoDB" id="9778320at2"/>
<reference evidence="4 5" key="1">
    <citation type="journal article" date="2014" name="Mol. Ecol.">
        <title>Evolution of Synechococcus.</title>
        <authorList>
            <person name="Dvorak P."/>
            <person name="Casamatta D."/>
            <person name="Hasler P."/>
            <person name="Poulickova A."/>
            <person name="Ondrej V."/>
            <person name="Sanges R."/>
        </authorList>
    </citation>
    <scope>NUCLEOTIDE SEQUENCE [LARGE SCALE GENOMIC DNA]</scope>
    <source>
        <strain evidence="4 5">CAUP A 1101</strain>
    </source>
</reference>
<evidence type="ECO:0000313" key="4">
    <source>
        <dbReference type="EMBL" id="KGF72102.1"/>
    </source>
</evidence>
<gene>
    <name evidence="4" type="ORF">DO97_12200</name>
</gene>
<evidence type="ECO:0000313" key="5">
    <source>
        <dbReference type="Proteomes" id="UP000030170"/>
    </source>
</evidence>
<dbReference type="PANTHER" id="PTHR34216">
    <property type="match status" value="1"/>
</dbReference>
<dbReference type="Proteomes" id="UP000030170">
    <property type="component" value="Unassembled WGS sequence"/>
</dbReference>
<dbReference type="InterPro" id="IPR023854">
    <property type="entry name" value="PGA_deacetylase_PgaB"/>
</dbReference>
<dbReference type="Gene3D" id="3.20.20.370">
    <property type="entry name" value="Glycoside hydrolase/deacetylase"/>
    <property type="match status" value="1"/>
</dbReference>
<dbReference type="SUPFAM" id="SSF88713">
    <property type="entry name" value="Glycoside hydrolase/deacetylase"/>
    <property type="match status" value="1"/>
</dbReference>
<feature type="compositionally biased region" description="Polar residues" evidence="2">
    <location>
        <begin position="177"/>
        <end position="190"/>
    </location>
</feature>
<accession>A0A098TJT7</accession>
<dbReference type="GO" id="GO:0005975">
    <property type="term" value="P:carbohydrate metabolic process"/>
    <property type="evidence" value="ECO:0007669"/>
    <property type="project" value="InterPro"/>
</dbReference>
<dbReference type="EMBL" id="JJML01000037">
    <property type="protein sequence ID" value="KGF72102.1"/>
    <property type="molecule type" value="Genomic_DNA"/>
</dbReference>
<dbReference type="GO" id="GO:0016810">
    <property type="term" value="F:hydrolase activity, acting on carbon-nitrogen (but not peptide) bonds"/>
    <property type="evidence" value="ECO:0007669"/>
    <property type="project" value="InterPro"/>
</dbReference>
<dbReference type="AlphaFoldDB" id="A0A098TJT7"/>
<dbReference type="NCBIfam" id="TIGR03938">
    <property type="entry name" value="deacetyl_PgaB"/>
    <property type="match status" value="1"/>
</dbReference>
<evidence type="ECO:0000259" key="3">
    <source>
        <dbReference type="PROSITE" id="PS51677"/>
    </source>
</evidence>
<dbReference type="Gene3D" id="3.20.20.80">
    <property type="entry name" value="Glycosidases"/>
    <property type="match status" value="1"/>
</dbReference>
<dbReference type="GO" id="GO:0043708">
    <property type="term" value="P:cell adhesion involved in biofilm formation"/>
    <property type="evidence" value="ECO:0007669"/>
    <property type="project" value="InterPro"/>
</dbReference>
<dbReference type="PROSITE" id="PS51677">
    <property type="entry name" value="NODB"/>
    <property type="match status" value="1"/>
</dbReference>
<protein>
    <submittedName>
        <fullName evidence="4">Polysaccharide deacetylase</fullName>
    </submittedName>
</protein>
<dbReference type="RefSeq" id="WP_036534821.1">
    <property type="nucleotide sequence ID" value="NZ_JJML01000037.1"/>
</dbReference>
<keyword evidence="1" id="KW-0732">Signal</keyword>
<comment type="caution">
    <text evidence="4">The sequence shown here is derived from an EMBL/GenBank/DDBJ whole genome shotgun (WGS) entry which is preliminary data.</text>
</comment>
<proteinExistence type="predicted"/>
<dbReference type="InterPro" id="IPR051398">
    <property type="entry name" value="Polysacch_Deacetylase"/>
</dbReference>
<dbReference type="InterPro" id="IPR011330">
    <property type="entry name" value="Glyco_hydro/deAcase_b/a-brl"/>
</dbReference>
<dbReference type="InterPro" id="IPR032772">
    <property type="entry name" value="PGA_deacetylase_PgaB_C"/>
</dbReference>
<dbReference type="Pfam" id="PF14883">
    <property type="entry name" value="GHL13"/>
    <property type="match status" value="1"/>
</dbReference>
<organism evidence="4 5">
    <name type="scientific">Neosynechococcus sphagnicola sy1</name>
    <dbReference type="NCBI Taxonomy" id="1497020"/>
    <lineage>
        <taxon>Bacteria</taxon>
        <taxon>Bacillati</taxon>
        <taxon>Cyanobacteriota</taxon>
        <taxon>Cyanophyceae</taxon>
        <taxon>Neosynechococcales</taxon>
        <taxon>Neosynechococcaceae</taxon>
        <taxon>Neosynechococcus</taxon>
    </lineage>
</organism>
<feature type="domain" description="NodB homology" evidence="3">
    <location>
        <begin position="91"/>
        <end position="340"/>
    </location>
</feature>
<dbReference type="InterPro" id="IPR002509">
    <property type="entry name" value="NODB_dom"/>
</dbReference>
<feature type="region of interest" description="Disordered" evidence="2">
    <location>
        <begin position="171"/>
        <end position="190"/>
    </location>
</feature>
<dbReference type="PANTHER" id="PTHR34216:SF7">
    <property type="entry name" value="POLY-BETA-1,6-N-ACETYL-D-GLUCOSAMINE N-DEACETYLASE"/>
    <property type="match status" value="1"/>
</dbReference>